<evidence type="ECO:0000313" key="2">
    <source>
        <dbReference type="EMBL" id="AVR44068.1"/>
    </source>
</evidence>
<dbReference type="EMBL" id="CP028136">
    <property type="protein sequence ID" value="AVR44068.1"/>
    <property type="molecule type" value="Genomic_DNA"/>
</dbReference>
<dbReference type="AlphaFoldDB" id="A0A2R3Z1E5"/>
<dbReference type="Pfam" id="PF13585">
    <property type="entry name" value="CHU_C"/>
    <property type="match status" value="1"/>
</dbReference>
<keyword evidence="1" id="KW-0732">Signal</keyword>
<dbReference type="KEGG" id="grs:C7S20_01655"/>
<accession>A0A2R3Z1E5</accession>
<organism evidence="2 3">
    <name type="scientific">Christiangramia fulva</name>
    <dbReference type="NCBI Taxonomy" id="2126553"/>
    <lineage>
        <taxon>Bacteria</taxon>
        <taxon>Pseudomonadati</taxon>
        <taxon>Bacteroidota</taxon>
        <taxon>Flavobacteriia</taxon>
        <taxon>Flavobacteriales</taxon>
        <taxon>Flavobacteriaceae</taxon>
        <taxon>Christiangramia</taxon>
    </lineage>
</organism>
<proteinExistence type="predicted"/>
<dbReference type="Proteomes" id="UP000241507">
    <property type="component" value="Chromosome"/>
</dbReference>
<keyword evidence="3" id="KW-1185">Reference proteome</keyword>
<evidence type="ECO:0000256" key="1">
    <source>
        <dbReference type="SAM" id="SignalP"/>
    </source>
</evidence>
<evidence type="ECO:0000313" key="3">
    <source>
        <dbReference type="Proteomes" id="UP000241507"/>
    </source>
</evidence>
<protein>
    <recommendedName>
        <fullName evidence="4">Ig-like domain-containing protein</fullName>
    </recommendedName>
</protein>
<evidence type="ECO:0008006" key="4">
    <source>
        <dbReference type="Google" id="ProtNLM"/>
    </source>
</evidence>
<dbReference type="OrthoDB" id="1488818at2"/>
<gene>
    <name evidence="2" type="ORF">C7S20_01655</name>
</gene>
<feature type="signal peptide" evidence="1">
    <location>
        <begin position="1"/>
        <end position="22"/>
    </location>
</feature>
<feature type="chain" id="PRO_5015355045" description="Ig-like domain-containing protein" evidence="1">
    <location>
        <begin position="23"/>
        <end position="609"/>
    </location>
</feature>
<reference evidence="3" key="1">
    <citation type="submission" date="2018-03" db="EMBL/GenBank/DDBJ databases">
        <title>Gramella fulva sp. nov., isolated from a dry surface of tidal flat.</title>
        <authorList>
            <person name="Hwang S.H."/>
            <person name="Hwang W.M."/>
            <person name="Kang K."/>
            <person name="Ahn T.-Y."/>
        </authorList>
    </citation>
    <scope>NUCLEOTIDE SEQUENCE [LARGE SCALE GENOMIC DNA]</scope>
    <source>
        <strain evidence="3">SH35</strain>
    </source>
</reference>
<name>A0A2R3Z1E5_9FLAO</name>
<dbReference type="RefSeq" id="WP_107010852.1">
    <property type="nucleotide sequence ID" value="NZ_CP028136.1"/>
</dbReference>
<dbReference type="NCBIfam" id="TIGR04131">
    <property type="entry name" value="Bac_Flav_CTERM"/>
    <property type="match status" value="1"/>
</dbReference>
<sequence length="609" mass="67304">MRNLFPGILLFLSLLFSNTVFAQSSLCKDIQPFCAGDQRLTFPNSNSTNSNQDNGEVGPAYGCLEQQYYPAWFYLQIEDPGDLTFTISQYTNPDLTGSPLDVDFVVWGPFNVGDDFCNALTEDKIVDCSYLPDAVETMQITGARANEIYIVVITNFEKLPGYIGLQQTDSGEGFGSTDCSILDKSLGDFIPVCGADEYELNGYTDEAGSYEWYKKNPATGQYEKIPGADGPQLVVTESGDYKLVVADALGENKEEDEVTVTFYDIPEIGEASDVFICNETAETVDLTTNAPALIAPNPNPSEYEVVYFQNEEDLQNNIPISNPDSFPFTAGKEIFARVKHIEGGCLSNSVSFKMDSFNLPDFSLDEKTYFCLDANDNLIAPVRIGKDLGADYEYEWTFDGNQVQGPILTLSDFPGSGSIDLKITHKITGCTLNLSTLPVKIYSPADLTIEVAGSDFGDGYSLTAATVEAKPNPDAIYAYRLDDGNWQESNIFKEVAAGNHSISAREIHGCGAVTSENIFLVGYPRYFSPNSDGYNDSWKILNNDQITIKSLYIFDRYGKLLKQLGRNKGWDGTFNGKPLPADDYWFRIEFVEEKTGKVSSYSANFSLIR</sequence>
<dbReference type="InterPro" id="IPR026341">
    <property type="entry name" value="T9SS_type_B"/>
</dbReference>